<comment type="caution">
    <text evidence="2">The sequence shown here is derived from an EMBL/GenBank/DDBJ whole genome shotgun (WGS) entry which is preliminary data.</text>
</comment>
<evidence type="ECO:0000313" key="2">
    <source>
        <dbReference type="EMBL" id="GJT20606.1"/>
    </source>
</evidence>
<evidence type="ECO:0000313" key="3">
    <source>
        <dbReference type="Proteomes" id="UP001151760"/>
    </source>
</evidence>
<feature type="coiled-coil region" evidence="1">
    <location>
        <begin position="154"/>
        <end position="188"/>
    </location>
</feature>
<proteinExistence type="predicted"/>
<evidence type="ECO:0000256" key="1">
    <source>
        <dbReference type="SAM" id="Coils"/>
    </source>
</evidence>
<dbReference type="EMBL" id="BQNB010013818">
    <property type="protein sequence ID" value="GJT20606.1"/>
    <property type="molecule type" value="Genomic_DNA"/>
</dbReference>
<gene>
    <name evidence="2" type="ORF">Tco_0890543</name>
</gene>
<sequence>MIFKQQQSDKEDKYLNDILQLQDKTKDLENVVCNMCKSTETLWLLTNEQRAYRDNIQTLEDAEKSRLKMKEFQKDEKPQVQKENLRSTLSEFAINHILGKDDSSSISISESNIFELEKESGENICENEKCKLQTKIVKLEKVLTQKTKDFDDVKLELSNRMAKFEAYFEKLENTKVVLERKLARKVDDSKAEKD</sequence>
<accession>A0ABQ5C0R7</accession>
<keyword evidence="1" id="KW-0175">Coiled coil</keyword>
<protein>
    <submittedName>
        <fullName evidence="2">Uncharacterized protein</fullName>
    </submittedName>
</protein>
<keyword evidence="3" id="KW-1185">Reference proteome</keyword>
<organism evidence="2 3">
    <name type="scientific">Tanacetum coccineum</name>
    <dbReference type="NCBI Taxonomy" id="301880"/>
    <lineage>
        <taxon>Eukaryota</taxon>
        <taxon>Viridiplantae</taxon>
        <taxon>Streptophyta</taxon>
        <taxon>Embryophyta</taxon>
        <taxon>Tracheophyta</taxon>
        <taxon>Spermatophyta</taxon>
        <taxon>Magnoliopsida</taxon>
        <taxon>eudicotyledons</taxon>
        <taxon>Gunneridae</taxon>
        <taxon>Pentapetalae</taxon>
        <taxon>asterids</taxon>
        <taxon>campanulids</taxon>
        <taxon>Asterales</taxon>
        <taxon>Asteraceae</taxon>
        <taxon>Asteroideae</taxon>
        <taxon>Anthemideae</taxon>
        <taxon>Anthemidinae</taxon>
        <taxon>Tanacetum</taxon>
    </lineage>
</organism>
<reference evidence="2" key="1">
    <citation type="journal article" date="2022" name="Int. J. Mol. Sci.">
        <title>Draft Genome of Tanacetum Coccineum: Genomic Comparison of Closely Related Tanacetum-Family Plants.</title>
        <authorList>
            <person name="Yamashiro T."/>
            <person name="Shiraishi A."/>
            <person name="Nakayama K."/>
            <person name="Satake H."/>
        </authorList>
    </citation>
    <scope>NUCLEOTIDE SEQUENCE</scope>
</reference>
<reference evidence="2" key="2">
    <citation type="submission" date="2022-01" db="EMBL/GenBank/DDBJ databases">
        <authorList>
            <person name="Yamashiro T."/>
            <person name="Shiraishi A."/>
            <person name="Satake H."/>
            <person name="Nakayama K."/>
        </authorList>
    </citation>
    <scope>NUCLEOTIDE SEQUENCE</scope>
</reference>
<name>A0ABQ5C0R7_9ASTR</name>
<dbReference type="Proteomes" id="UP001151760">
    <property type="component" value="Unassembled WGS sequence"/>
</dbReference>